<dbReference type="PROSITE" id="PS50893">
    <property type="entry name" value="ABC_TRANSPORTER_2"/>
    <property type="match status" value="1"/>
</dbReference>
<dbReference type="CDD" id="cd03214">
    <property type="entry name" value="ABC_Iron-Siderophores_B12_Hemin"/>
    <property type="match status" value="1"/>
</dbReference>
<dbReference type="InterPro" id="IPR017871">
    <property type="entry name" value="ABC_transporter-like_CS"/>
</dbReference>
<feature type="domain" description="ABC transporter" evidence="3">
    <location>
        <begin position="3"/>
        <end position="235"/>
    </location>
</feature>
<name>A0ABU0JSB8_HATLI</name>
<evidence type="ECO:0000256" key="2">
    <source>
        <dbReference type="ARBA" id="ARBA00022840"/>
    </source>
</evidence>
<dbReference type="Proteomes" id="UP001224418">
    <property type="component" value="Unassembled WGS sequence"/>
</dbReference>
<dbReference type="InterPro" id="IPR003439">
    <property type="entry name" value="ABC_transporter-like_ATP-bd"/>
</dbReference>
<proteinExistence type="predicted"/>
<dbReference type="RefSeq" id="WP_307355890.1">
    <property type="nucleotide sequence ID" value="NZ_BAAACJ010000030.1"/>
</dbReference>
<dbReference type="GO" id="GO:0005524">
    <property type="term" value="F:ATP binding"/>
    <property type="evidence" value="ECO:0007669"/>
    <property type="project" value="UniProtKB-KW"/>
</dbReference>
<dbReference type="Gene3D" id="3.40.50.300">
    <property type="entry name" value="P-loop containing nucleotide triphosphate hydrolases"/>
    <property type="match status" value="1"/>
</dbReference>
<evidence type="ECO:0000313" key="5">
    <source>
        <dbReference type="Proteomes" id="UP001224418"/>
    </source>
</evidence>
<accession>A0ABU0JSB8</accession>
<dbReference type="PANTHER" id="PTHR42794">
    <property type="entry name" value="HEMIN IMPORT ATP-BINDING PROTEIN HMUV"/>
    <property type="match status" value="1"/>
</dbReference>
<dbReference type="SMART" id="SM00382">
    <property type="entry name" value="AAA"/>
    <property type="match status" value="1"/>
</dbReference>
<reference evidence="4 5" key="1">
    <citation type="submission" date="2023-07" db="EMBL/GenBank/DDBJ databases">
        <title>Genomic Encyclopedia of Type Strains, Phase IV (KMG-IV): sequencing the most valuable type-strain genomes for metagenomic binning, comparative biology and taxonomic classification.</title>
        <authorList>
            <person name="Goeker M."/>
        </authorList>
    </citation>
    <scope>NUCLEOTIDE SEQUENCE [LARGE SCALE GENOMIC DNA]</scope>
    <source>
        <strain evidence="4 5">DSM 1400</strain>
    </source>
</reference>
<dbReference type="InterPro" id="IPR027417">
    <property type="entry name" value="P-loop_NTPase"/>
</dbReference>
<evidence type="ECO:0000256" key="1">
    <source>
        <dbReference type="ARBA" id="ARBA00022741"/>
    </source>
</evidence>
<keyword evidence="2 4" id="KW-0067">ATP-binding</keyword>
<dbReference type="SUPFAM" id="SSF52540">
    <property type="entry name" value="P-loop containing nucleoside triphosphate hydrolases"/>
    <property type="match status" value="1"/>
</dbReference>
<dbReference type="InterPro" id="IPR003593">
    <property type="entry name" value="AAA+_ATPase"/>
</dbReference>
<organism evidence="4 5">
    <name type="scientific">Hathewaya limosa</name>
    <name type="common">Clostridium limosum</name>
    <dbReference type="NCBI Taxonomy" id="1536"/>
    <lineage>
        <taxon>Bacteria</taxon>
        <taxon>Bacillati</taxon>
        <taxon>Bacillota</taxon>
        <taxon>Clostridia</taxon>
        <taxon>Eubacteriales</taxon>
        <taxon>Clostridiaceae</taxon>
        <taxon>Hathewaya</taxon>
    </lineage>
</organism>
<sequence>MRLETKNIDVNINKTEIVKNISLAVEKGEFVGILGPNGSGKSTFLKSIYRVLKPNSGYIYLNGKELNTIPIQESAKEMSIVSQFNSFQFDFSVKEVVMMGRSPHKKKFEMDNAKDYEIVIECLKKVSMEGYINRRFATLSGGEKQRIILARALAQQPKFLILDEPTNHLDIKYQLELLEVVKGLDIEVIAALHDLNLAAMYCDKIYIMKNGNIVSYGKPEEVITKEMLRDVFEVDGDVYIHPKTNKINIIYFGVNY</sequence>
<dbReference type="Pfam" id="PF00005">
    <property type="entry name" value="ABC_tran"/>
    <property type="match status" value="1"/>
</dbReference>
<keyword evidence="1" id="KW-0547">Nucleotide-binding</keyword>
<dbReference type="EMBL" id="JAUSWN010000013">
    <property type="protein sequence ID" value="MDQ0479975.1"/>
    <property type="molecule type" value="Genomic_DNA"/>
</dbReference>
<evidence type="ECO:0000313" key="4">
    <source>
        <dbReference type="EMBL" id="MDQ0479975.1"/>
    </source>
</evidence>
<dbReference type="PROSITE" id="PS00211">
    <property type="entry name" value="ABC_TRANSPORTER_1"/>
    <property type="match status" value="1"/>
</dbReference>
<keyword evidence="5" id="KW-1185">Reference proteome</keyword>
<evidence type="ECO:0000259" key="3">
    <source>
        <dbReference type="PROSITE" id="PS50893"/>
    </source>
</evidence>
<dbReference type="PANTHER" id="PTHR42794:SF2">
    <property type="entry name" value="ABC TRANSPORTER ATP-BINDING PROTEIN"/>
    <property type="match status" value="1"/>
</dbReference>
<protein>
    <submittedName>
        <fullName evidence="4">Iron complex transport system ATP-binding protein</fullName>
    </submittedName>
</protein>
<gene>
    <name evidence="4" type="ORF">QOZ93_001718</name>
</gene>
<comment type="caution">
    <text evidence="4">The sequence shown here is derived from an EMBL/GenBank/DDBJ whole genome shotgun (WGS) entry which is preliminary data.</text>
</comment>